<accession>A0AA38WY02</accession>
<dbReference type="Proteomes" id="UP001172673">
    <property type="component" value="Unassembled WGS sequence"/>
</dbReference>
<gene>
    <name evidence="2" type="ORF">H2200_012519</name>
</gene>
<evidence type="ECO:0000256" key="1">
    <source>
        <dbReference type="SAM" id="MobiDB-lite"/>
    </source>
</evidence>
<feature type="region of interest" description="Disordered" evidence="1">
    <location>
        <begin position="1"/>
        <end position="26"/>
    </location>
</feature>
<reference evidence="2" key="1">
    <citation type="submission" date="2022-10" db="EMBL/GenBank/DDBJ databases">
        <title>Culturing micro-colonial fungi from biological soil crusts in the Mojave desert and describing Neophaeococcomyces mojavensis, and introducing the new genera and species Taxawa tesnikishii.</title>
        <authorList>
            <person name="Kurbessoian T."/>
            <person name="Stajich J.E."/>
        </authorList>
    </citation>
    <scope>NUCLEOTIDE SEQUENCE</scope>
    <source>
        <strain evidence="2">TK_41</strain>
    </source>
</reference>
<feature type="compositionally biased region" description="Polar residues" evidence="1">
    <location>
        <begin position="1"/>
        <end position="25"/>
    </location>
</feature>
<feature type="compositionally biased region" description="Basic and acidic residues" evidence="1">
    <location>
        <begin position="116"/>
        <end position="130"/>
    </location>
</feature>
<organism evidence="2 3">
    <name type="scientific">Cladophialophora chaetospira</name>
    <dbReference type="NCBI Taxonomy" id="386627"/>
    <lineage>
        <taxon>Eukaryota</taxon>
        <taxon>Fungi</taxon>
        <taxon>Dikarya</taxon>
        <taxon>Ascomycota</taxon>
        <taxon>Pezizomycotina</taxon>
        <taxon>Eurotiomycetes</taxon>
        <taxon>Chaetothyriomycetidae</taxon>
        <taxon>Chaetothyriales</taxon>
        <taxon>Herpotrichiellaceae</taxon>
        <taxon>Cladophialophora</taxon>
    </lineage>
</organism>
<proteinExistence type="predicted"/>
<evidence type="ECO:0000313" key="2">
    <source>
        <dbReference type="EMBL" id="KAJ9603224.1"/>
    </source>
</evidence>
<dbReference type="AlphaFoldDB" id="A0AA38WY02"/>
<sequence>MSTESSSPQDKTRQQSPSTPQTPLTNHLIAVMDSQPVPAAVLGEMRQQVRDLPEIKTWSQLKQWFHMNRPAGAWTMGRLFDAQKAHHAQYLDDALAKWSDANSVHPEMPPRGTSSKKMEEMARKSWEGER</sequence>
<comment type="caution">
    <text evidence="2">The sequence shown here is derived from an EMBL/GenBank/DDBJ whole genome shotgun (WGS) entry which is preliminary data.</text>
</comment>
<protein>
    <submittedName>
        <fullName evidence="2">Uncharacterized protein</fullName>
    </submittedName>
</protein>
<evidence type="ECO:0000313" key="3">
    <source>
        <dbReference type="Proteomes" id="UP001172673"/>
    </source>
</evidence>
<name>A0AA38WY02_9EURO</name>
<dbReference type="EMBL" id="JAPDRK010000023">
    <property type="protein sequence ID" value="KAJ9603224.1"/>
    <property type="molecule type" value="Genomic_DNA"/>
</dbReference>
<feature type="region of interest" description="Disordered" evidence="1">
    <location>
        <begin position="101"/>
        <end position="130"/>
    </location>
</feature>
<keyword evidence="3" id="KW-1185">Reference proteome</keyword>